<keyword evidence="1 4" id="KW-0436">Ligase</keyword>
<dbReference type="PANTHER" id="PTHR43439">
    <property type="entry name" value="PHENYLACETATE-COENZYME A LIGASE"/>
    <property type="match status" value="1"/>
</dbReference>
<dbReference type="Gene3D" id="3.40.50.12780">
    <property type="entry name" value="N-terminal domain of ligase-like"/>
    <property type="match status" value="1"/>
</dbReference>
<comment type="pathway">
    <text evidence="1">Aromatic compound metabolism; phenylacetate degradation.</text>
</comment>
<evidence type="ECO:0000313" key="5">
    <source>
        <dbReference type="Proteomes" id="UP000612282"/>
    </source>
</evidence>
<dbReference type="InterPro" id="IPR028154">
    <property type="entry name" value="AMP-dep_Lig_C"/>
</dbReference>
<dbReference type="InterPro" id="IPR045851">
    <property type="entry name" value="AMP-bd_C_sf"/>
</dbReference>
<dbReference type="Pfam" id="PF00501">
    <property type="entry name" value="AMP-binding"/>
    <property type="match status" value="1"/>
</dbReference>
<keyword evidence="5" id="KW-1185">Reference proteome</keyword>
<dbReference type="InterPro" id="IPR051414">
    <property type="entry name" value="Adenylate-forming_Reductase"/>
</dbReference>
<keyword evidence="1" id="KW-0547">Nucleotide-binding</keyword>
<sequence length="425" mass="46819">MSDLEPVETASIDELRAVQLERLRWTLRHAYDNVGFYRRSFDAAGVHPDDCRDLADLARFPLTTKQDLRDNYPYGMFAVPRERIARIHASSGTTGQPTVVGYTQGDLDMWADVMARSLRAAGARPGDRVHVAYGYGLFTGGLGAHYGAERLGCTVVPVSGGMTERQVRLITDLEPDVVMVTPSYMLTILDEFDRQGIDPRTTSLRVGLFGAEPWTPGMRAEVEGRTGMDAVDIYGLSEVIGPGVSQECVETKDGLHVWEDHFYPEIIDPVSGAVLPDGTPGELVFTSLTKEAMPIIRYRTRDLTRLLPGTARTMRRMERITGRSDDMMILRGVNVFPTQIEELILRVPGLAPHYQCVLDRPGRLDEMTVRVEARPGAGDDGSAAALAALIKDNIGVTVRVDVVEPATLERSIGKARRIVDQRPGA</sequence>
<comment type="function">
    <text evidence="1">Catalyzes the activation of phenylacetic acid (PA) to phenylacetyl-CoA (PA-CoA).</text>
</comment>
<dbReference type="GO" id="GO:0016874">
    <property type="term" value="F:ligase activity"/>
    <property type="evidence" value="ECO:0007669"/>
    <property type="project" value="UniProtKB-KW"/>
</dbReference>
<dbReference type="Proteomes" id="UP000612282">
    <property type="component" value="Unassembled WGS sequence"/>
</dbReference>
<accession>A0ABQ3XR49</accession>
<comment type="catalytic activity">
    <reaction evidence="1">
        <text>2-phenylacetate + ATP + CoA = phenylacetyl-CoA + AMP + diphosphate</text>
        <dbReference type="Rhea" id="RHEA:20956"/>
        <dbReference type="ChEBI" id="CHEBI:18401"/>
        <dbReference type="ChEBI" id="CHEBI:30616"/>
        <dbReference type="ChEBI" id="CHEBI:33019"/>
        <dbReference type="ChEBI" id="CHEBI:57287"/>
        <dbReference type="ChEBI" id="CHEBI:57390"/>
        <dbReference type="ChEBI" id="CHEBI:456215"/>
        <dbReference type="EC" id="6.2.1.30"/>
    </reaction>
</comment>
<dbReference type="InterPro" id="IPR049623">
    <property type="entry name" value="PA_CoA_lig_proteobact_actino"/>
</dbReference>
<proteinExistence type="inferred from homology"/>
<dbReference type="SUPFAM" id="SSF56801">
    <property type="entry name" value="Acetyl-CoA synthetase-like"/>
    <property type="match status" value="1"/>
</dbReference>
<dbReference type="PIRSF" id="PIRSF006444">
    <property type="entry name" value="PaaK"/>
    <property type="match status" value="1"/>
</dbReference>
<dbReference type="EC" id="6.2.1.30" evidence="1"/>
<dbReference type="Pfam" id="PF14535">
    <property type="entry name" value="AMP-binding_C_2"/>
    <property type="match status" value="1"/>
</dbReference>
<evidence type="ECO:0000259" key="2">
    <source>
        <dbReference type="Pfam" id="PF00501"/>
    </source>
</evidence>
<dbReference type="InterPro" id="IPR000873">
    <property type="entry name" value="AMP-dep_synth/lig_dom"/>
</dbReference>
<evidence type="ECO:0000313" key="4">
    <source>
        <dbReference type="EMBL" id="GID60981.1"/>
    </source>
</evidence>
<protein>
    <recommendedName>
        <fullName evidence="1">Phenylacetate-coenzyme A ligase</fullName>
        <ecNumber evidence="1">6.2.1.30</ecNumber>
    </recommendedName>
    <alternativeName>
        <fullName evidence="1">Phenylacetyl-CoA ligase</fullName>
    </alternativeName>
</protein>
<dbReference type="InterPro" id="IPR042099">
    <property type="entry name" value="ANL_N_sf"/>
</dbReference>
<dbReference type="Gene3D" id="3.30.300.30">
    <property type="match status" value="1"/>
</dbReference>
<dbReference type="PANTHER" id="PTHR43439:SF1">
    <property type="entry name" value="PHENYLACETATE-COENZYME A LIGASE"/>
    <property type="match status" value="1"/>
</dbReference>
<gene>
    <name evidence="4" type="ORF">Aco03nite_093850</name>
</gene>
<dbReference type="EMBL" id="BOMG01000117">
    <property type="protein sequence ID" value="GID60981.1"/>
    <property type="molecule type" value="Genomic_DNA"/>
</dbReference>
<reference evidence="4 5" key="1">
    <citation type="submission" date="2021-01" db="EMBL/GenBank/DDBJ databases">
        <title>Whole genome shotgun sequence of Actinoplanes couchii NBRC 106145.</title>
        <authorList>
            <person name="Komaki H."/>
            <person name="Tamura T."/>
        </authorList>
    </citation>
    <scope>NUCLEOTIDE SEQUENCE [LARGE SCALE GENOMIC DNA]</scope>
    <source>
        <strain evidence="4 5">NBRC 106145</strain>
    </source>
</reference>
<evidence type="ECO:0000256" key="1">
    <source>
        <dbReference type="PIRNR" id="PIRNR006444"/>
    </source>
</evidence>
<dbReference type="RefSeq" id="WP_203808509.1">
    <property type="nucleotide sequence ID" value="NZ_BAAAQE010000047.1"/>
</dbReference>
<dbReference type="NCBIfam" id="TIGR02155">
    <property type="entry name" value="PA_CoA_ligase"/>
    <property type="match status" value="1"/>
</dbReference>
<feature type="domain" description="AMP-dependent ligase C-terminal" evidence="3">
    <location>
        <begin position="332"/>
        <end position="422"/>
    </location>
</feature>
<organism evidence="4 5">
    <name type="scientific">Actinoplanes couchii</name>
    <dbReference type="NCBI Taxonomy" id="403638"/>
    <lineage>
        <taxon>Bacteria</taxon>
        <taxon>Bacillati</taxon>
        <taxon>Actinomycetota</taxon>
        <taxon>Actinomycetes</taxon>
        <taxon>Micromonosporales</taxon>
        <taxon>Micromonosporaceae</taxon>
        <taxon>Actinoplanes</taxon>
    </lineage>
</organism>
<comment type="caution">
    <text evidence="4">The sequence shown here is derived from an EMBL/GenBank/DDBJ whole genome shotgun (WGS) entry which is preliminary data.</text>
</comment>
<evidence type="ECO:0000259" key="3">
    <source>
        <dbReference type="Pfam" id="PF14535"/>
    </source>
</evidence>
<comment type="similarity">
    <text evidence="1">Belongs to the phenylacetyl-CoA ligase family.</text>
</comment>
<dbReference type="CDD" id="cd05913">
    <property type="entry name" value="PaaK"/>
    <property type="match status" value="1"/>
</dbReference>
<dbReference type="InterPro" id="IPR011880">
    <property type="entry name" value="PA_CoA_ligase"/>
</dbReference>
<feature type="domain" description="AMP-dependent synthetase/ligase" evidence="2">
    <location>
        <begin position="79"/>
        <end position="286"/>
    </location>
</feature>
<name>A0ABQ3XR49_9ACTN</name>